<reference evidence="11" key="1">
    <citation type="journal article" date="2019" name="BMC Genomics">
        <title>Mobile genetic elements explain size variation in the mitochondrial genomes of four closely-related Armillaria species.</title>
        <authorList>
            <person name="Kolesnikova A.I."/>
            <person name="Putintseva Y.A."/>
            <person name="Simonov E.P."/>
            <person name="Biriukov V.V."/>
            <person name="Oreshkova N.V."/>
            <person name="Pavlov I.N."/>
            <person name="Sharov V.V."/>
            <person name="Kuzmin D.A."/>
            <person name="Anderson J.B."/>
            <person name="Krutovsky K.V."/>
        </authorList>
    </citation>
    <scope>NUCLEOTIDE SEQUENCE</scope>
</reference>
<keyword evidence="11" id="KW-0496">Mitochondrion</keyword>
<evidence type="ECO:0000256" key="6">
    <source>
        <dbReference type="ARBA" id="ARBA00022705"/>
    </source>
</evidence>
<dbReference type="GO" id="GO:0003677">
    <property type="term" value="F:DNA binding"/>
    <property type="evidence" value="ECO:0007669"/>
    <property type="project" value="UniProtKB-KW"/>
</dbReference>
<dbReference type="EMBL" id="MH660713">
    <property type="protein sequence ID" value="QCB16461.1"/>
    <property type="molecule type" value="Genomic_DNA"/>
</dbReference>
<keyword evidence="4" id="KW-0808">Transferase</keyword>
<dbReference type="GO" id="GO:0000166">
    <property type="term" value="F:nucleotide binding"/>
    <property type="evidence" value="ECO:0007669"/>
    <property type="project" value="InterPro"/>
</dbReference>
<dbReference type="EC" id="2.7.7.7" evidence="2"/>
<evidence type="ECO:0000256" key="3">
    <source>
        <dbReference type="ARBA" id="ARBA00014385"/>
    </source>
</evidence>
<dbReference type="AlphaFoldDB" id="A0A4D6FFL0"/>
<dbReference type="GO" id="GO:0006260">
    <property type="term" value="P:DNA replication"/>
    <property type="evidence" value="ECO:0007669"/>
    <property type="project" value="UniProtKB-KW"/>
</dbReference>
<keyword evidence="7" id="KW-0239">DNA-directed DNA polymerase</keyword>
<evidence type="ECO:0000256" key="7">
    <source>
        <dbReference type="ARBA" id="ARBA00022932"/>
    </source>
</evidence>
<keyword evidence="8" id="KW-0238">DNA-binding</keyword>
<sequence>MRIYQLIWMVLRTEIWKFGALDFETHLNSEGKFICRAAAIAFRVKEGKVPNVKLKKIYLDMYTDEDYKLVGDSLVLEFIEKLFNNYSVNGYTFCAHNLGKFDGLLLVSALTKNLNYKLKGVWKENKLIKLVVINQKLKSKTIFRDSLNLVNTSLENALNSFGCDINKGILPYEFYNKSTLHYKGKLPNWNFYKKLSIYEYSNLLSNTKVFDAKLECLSYLKKDVLGLIELIDKISGYFYNKFNYNITDRSTIPGVGNDNWGQKEYNQEMDLKL</sequence>
<geneLocation type="mitochondrion" evidence="11"/>
<evidence type="ECO:0000256" key="4">
    <source>
        <dbReference type="ARBA" id="ARBA00022679"/>
    </source>
</evidence>
<comment type="catalytic activity">
    <reaction evidence="9">
        <text>DNA(n) + a 2'-deoxyribonucleoside 5'-triphosphate = DNA(n+1) + diphosphate</text>
        <dbReference type="Rhea" id="RHEA:22508"/>
        <dbReference type="Rhea" id="RHEA-COMP:17339"/>
        <dbReference type="Rhea" id="RHEA-COMP:17340"/>
        <dbReference type="ChEBI" id="CHEBI:33019"/>
        <dbReference type="ChEBI" id="CHEBI:61560"/>
        <dbReference type="ChEBI" id="CHEBI:173112"/>
        <dbReference type="EC" id="2.7.7.7"/>
    </reaction>
</comment>
<dbReference type="Pfam" id="PF03175">
    <property type="entry name" value="DNA_pol_B_2"/>
    <property type="match status" value="1"/>
</dbReference>
<protein>
    <recommendedName>
        <fullName evidence="3">Probable DNA polymerase</fullName>
        <ecNumber evidence="2">2.7.7.7</ecNumber>
    </recommendedName>
</protein>
<evidence type="ECO:0000259" key="10">
    <source>
        <dbReference type="Pfam" id="PF03175"/>
    </source>
</evidence>
<gene>
    <name evidence="11" type="primary">dpol</name>
</gene>
<dbReference type="SUPFAM" id="SSF53098">
    <property type="entry name" value="Ribonuclease H-like"/>
    <property type="match status" value="1"/>
</dbReference>
<organism evidence="11">
    <name type="scientific">Armillaria solidipes</name>
    <dbReference type="NCBI Taxonomy" id="1076256"/>
    <lineage>
        <taxon>Eukaryota</taxon>
        <taxon>Fungi</taxon>
        <taxon>Dikarya</taxon>
        <taxon>Basidiomycota</taxon>
        <taxon>Agaricomycotina</taxon>
        <taxon>Agaricomycetes</taxon>
        <taxon>Agaricomycetidae</taxon>
        <taxon>Agaricales</taxon>
        <taxon>Marasmiineae</taxon>
        <taxon>Physalacriaceae</taxon>
        <taxon>Armillaria</taxon>
    </lineage>
</organism>
<accession>A0A4D6FFL0</accession>
<dbReference type="InterPro" id="IPR004868">
    <property type="entry name" value="DNA-dir_DNA_pol_B_mt/vir"/>
</dbReference>
<keyword evidence="6" id="KW-0235">DNA replication</keyword>
<name>A0A4D6FFL0_9AGAR</name>
<comment type="similarity">
    <text evidence="1">Belongs to the DNA polymerase type-B family.</text>
</comment>
<evidence type="ECO:0000256" key="5">
    <source>
        <dbReference type="ARBA" id="ARBA00022695"/>
    </source>
</evidence>
<dbReference type="InterPro" id="IPR036397">
    <property type="entry name" value="RNaseH_sf"/>
</dbReference>
<dbReference type="PANTHER" id="PTHR33568:SF3">
    <property type="entry name" value="DNA-DIRECTED DNA POLYMERASE"/>
    <property type="match status" value="1"/>
</dbReference>
<dbReference type="InterPro" id="IPR012337">
    <property type="entry name" value="RNaseH-like_sf"/>
</dbReference>
<dbReference type="GO" id="GO:0003887">
    <property type="term" value="F:DNA-directed DNA polymerase activity"/>
    <property type="evidence" value="ECO:0007669"/>
    <property type="project" value="UniProtKB-KW"/>
</dbReference>
<evidence type="ECO:0000256" key="8">
    <source>
        <dbReference type="ARBA" id="ARBA00023125"/>
    </source>
</evidence>
<dbReference type="Gene3D" id="3.30.420.10">
    <property type="entry name" value="Ribonuclease H-like superfamily/Ribonuclease H"/>
    <property type="match status" value="1"/>
</dbReference>
<keyword evidence="5" id="KW-0548">Nucleotidyltransferase</keyword>
<evidence type="ECO:0000256" key="9">
    <source>
        <dbReference type="ARBA" id="ARBA00049244"/>
    </source>
</evidence>
<feature type="domain" description="DNA-directed DNA polymerase family B mitochondria/virus" evidence="10">
    <location>
        <begin position="88"/>
        <end position="260"/>
    </location>
</feature>
<dbReference type="GeneID" id="40143507"/>
<evidence type="ECO:0000256" key="2">
    <source>
        <dbReference type="ARBA" id="ARBA00012417"/>
    </source>
</evidence>
<dbReference type="RefSeq" id="YP_009631681.1">
    <property type="nucleotide sequence ID" value="NC_042231.1"/>
</dbReference>
<proteinExistence type="inferred from homology"/>
<dbReference type="PANTHER" id="PTHR33568">
    <property type="entry name" value="DNA POLYMERASE"/>
    <property type="match status" value="1"/>
</dbReference>
<evidence type="ECO:0000256" key="1">
    <source>
        <dbReference type="ARBA" id="ARBA00005755"/>
    </source>
</evidence>
<evidence type="ECO:0000313" key="11">
    <source>
        <dbReference type="EMBL" id="QCB16461.1"/>
    </source>
</evidence>